<protein>
    <submittedName>
        <fullName evidence="1">DUF2911 domain-containing protein</fullName>
    </submittedName>
</protein>
<proteinExistence type="predicted"/>
<dbReference type="AlphaFoldDB" id="A0A3Q9FLI9"/>
<dbReference type="EMBL" id="CP034562">
    <property type="protein sequence ID" value="AZQ60953.1"/>
    <property type="molecule type" value="Genomic_DNA"/>
</dbReference>
<dbReference type="OrthoDB" id="195456at2"/>
<evidence type="ECO:0000313" key="1">
    <source>
        <dbReference type="EMBL" id="AZQ60953.1"/>
    </source>
</evidence>
<sequence>MRKAFKIFIGVVIALVLLIYAGQYFMIKETKKHSPKVEESYAFGTTEINISYCSPFKKGRIIFGNLVPYGHVWRTGANGPTVISTNVDLEINGKILPAGEYTLWTIPESDHWQVIFNSKINDWGVQFGGKASRDATFDVLEVTQSVKYLDTSVESFKIWVDADSEKEAYYLHFSWDKIQVDLTMNKQ</sequence>
<dbReference type="InterPro" id="IPR021314">
    <property type="entry name" value="DUF2911"/>
</dbReference>
<dbReference type="Pfam" id="PF11138">
    <property type="entry name" value="DUF2911"/>
    <property type="match status" value="1"/>
</dbReference>
<gene>
    <name evidence="1" type="ORF">EI427_01600</name>
</gene>
<accession>A0A3Q9FLI9</accession>
<dbReference type="KEGG" id="fll:EI427_01600"/>
<reference evidence="1 2" key="1">
    <citation type="submission" date="2018-12" db="EMBL/GenBank/DDBJ databases">
        <title>Flammeovirga pectinis sp. nov., isolated from the gut of the Korean scallop, Patinopecten yessoensis.</title>
        <authorList>
            <person name="Bae J.-W."/>
            <person name="Jeong Y.-S."/>
            <person name="Kang W."/>
        </authorList>
    </citation>
    <scope>NUCLEOTIDE SEQUENCE [LARGE SCALE GENOMIC DNA]</scope>
    <source>
        <strain evidence="1 2">L12M1</strain>
    </source>
</reference>
<evidence type="ECO:0000313" key="2">
    <source>
        <dbReference type="Proteomes" id="UP000267268"/>
    </source>
</evidence>
<name>A0A3Q9FLI9_9BACT</name>
<organism evidence="1 2">
    <name type="scientific">Flammeovirga pectinis</name>
    <dbReference type="NCBI Taxonomy" id="2494373"/>
    <lineage>
        <taxon>Bacteria</taxon>
        <taxon>Pseudomonadati</taxon>
        <taxon>Bacteroidota</taxon>
        <taxon>Cytophagia</taxon>
        <taxon>Cytophagales</taxon>
        <taxon>Flammeovirgaceae</taxon>
        <taxon>Flammeovirga</taxon>
    </lineage>
</organism>
<keyword evidence="2" id="KW-1185">Reference proteome</keyword>
<dbReference type="RefSeq" id="WP_126610922.1">
    <property type="nucleotide sequence ID" value="NZ_CP034562.1"/>
</dbReference>
<dbReference type="Proteomes" id="UP000267268">
    <property type="component" value="Chromosome 1"/>
</dbReference>